<dbReference type="GO" id="GO:1990281">
    <property type="term" value="C:efflux pump complex"/>
    <property type="evidence" value="ECO:0007669"/>
    <property type="project" value="TreeGrafter"/>
</dbReference>
<proteinExistence type="inferred from homology"/>
<sequence length="377" mass="41544">MAYSKLIKVTMLFTAVIGVLLVTGCSNEKEETSKTSNIRPAKLAQVKKLQGDTIRTFPATVEPSIYAHLAFRVNGEVAKISVVAGQHVEKDQVLAKLDDSDFIIQHKQALARFDLTKSQFDRADKLLAEKLISSAEYDQLKAELDIASAQLDAAKNNLKYSTIKAPFAGVVAHVNVEAFEFIQAKQPIMELQGRETIDVVIQVPEQLMIRLPKSSKAQTYQPTLIFDGEQQKKYKVTLKEHDIIPNSATKSYQVVFTMPTPEDLNVLAGMTAALEVELDKLLTSDANALIVPISSLFVPNSKVGELENSNVKFVLKVKGNMQTELVRVNMIETRQTGVVIKPIETGLLTSSDRVVAAGPHLISEGSVISEWKQERGL</sequence>
<dbReference type="Pfam" id="PF25973">
    <property type="entry name" value="BSH_CzcB"/>
    <property type="match status" value="1"/>
</dbReference>
<evidence type="ECO:0000256" key="1">
    <source>
        <dbReference type="ARBA" id="ARBA00009477"/>
    </source>
</evidence>
<name>A0A6N8F5N3_9GAMM</name>
<dbReference type="EMBL" id="WOCD01000003">
    <property type="protein sequence ID" value="MUH71865.1"/>
    <property type="molecule type" value="Genomic_DNA"/>
</dbReference>
<evidence type="ECO:0000313" key="3">
    <source>
        <dbReference type="EMBL" id="MUH71865.1"/>
    </source>
</evidence>
<dbReference type="NCBIfam" id="TIGR01730">
    <property type="entry name" value="RND_mfp"/>
    <property type="match status" value="1"/>
</dbReference>
<gene>
    <name evidence="3" type="ORF">GNP35_04855</name>
</gene>
<dbReference type="PANTHER" id="PTHR30469">
    <property type="entry name" value="MULTIDRUG RESISTANCE PROTEIN MDTA"/>
    <property type="match status" value="1"/>
</dbReference>
<dbReference type="Gene3D" id="2.40.420.20">
    <property type="match status" value="1"/>
</dbReference>
<dbReference type="RefSeq" id="WP_155695018.1">
    <property type="nucleotide sequence ID" value="NZ_WOCD01000003.1"/>
</dbReference>
<reference evidence="3 4" key="1">
    <citation type="submission" date="2019-11" db="EMBL/GenBank/DDBJ databases">
        <title>P. haliotis isolates from Z. marina roots.</title>
        <authorList>
            <person name="Cohen M."/>
            <person name="Jospin G."/>
            <person name="Eisen J.A."/>
            <person name="Coil D.A."/>
        </authorList>
    </citation>
    <scope>NUCLEOTIDE SEQUENCE [LARGE SCALE GENOMIC DNA]</scope>
    <source>
        <strain evidence="3 4">UCD-MCMsp1aY</strain>
    </source>
</reference>
<evidence type="ECO:0000313" key="4">
    <source>
        <dbReference type="Proteomes" id="UP000439994"/>
    </source>
</evidence>
<protein>
    <submittedName>
        <fullName evidence="3">Efflux RND transporter periplasmic adaptor subunit</fullName>
    </submittedName>
</protein>
<dbReference type="Gene3D" id="2.40.50.100">
    <property type="match status" value="1"/>
</dbReference>
<comment type="caution">
    <text evidence="3">The sequence shown here is derived from an EMBL/GenBank/DDBJ whole genome shotgun (WGS) entry which is preliminary data.</text>
</comment>
<dbReference type="InterPro" id="IPR006143">
    <property type="entry name" value="RND_pump_MFP"/>
</dbReference>
<accession>A0A6N8F5N3</accession>
<dbReference type="OrthoDB" id="1185083at2"/>
<dbReference type="GO" id="GO:0015562">
    <property type="term" value="F:efflux transmembrane transporter activity"/>
    <property type="evidence" value="ECO:0007669"/>
    <property type="project" value="TreeGrafter"/>
</dbReference>
<comment type="similarity">
    <text evidence="1">Belongs to the membrane fusion protein (MFP) (TC 8.A.1) family.</text>
</comment>
<dbReference type="Proteomes" id="UP000439994">
    <property type="component" value="Unassembled WGS sequence"/>
</dbReference>
<dbReference type="SUPFAM" id="SSF111369">
    <property type="entry name" value="HlyD-like secretion proteins"/>
    <property type="match status" value="1"/>
</dbReference>
<organism evidence="3 4">
    <name type="scientific">Psychrosphaera haliotis</name>
    <dbReference type="NCBI Taxonomy" id="555083"/>
    <lineage>
        <taxon>Bacteria</taxon>
        <taxon>Pseudomonadati</taxon>
        <taxon>Pseudomonadota</taxon>
        <taxon>Gammaproteobacteria</taxon>
        <taxon>Alteromonadales</taxon>
        <taxon>Pseudoalteromonadaceae</taxon>
        <taxon>Psychrosphaera</taxon>
    </lineage>
</organism>
<dbReference type="AlphaFoldDB" id="A0A6N8F5N3"/>
<keyword evidence="4" id="KW-1185">Reference proteome</keyword>
<evidence type="ECO:0000259" key="2">
    <source>
        <dbReference type="Pfam" id="PF25973"/>
    </source>
</evidence>
<feature type="domain" description="CzcB-like barrel-sandwich hybrid" evidence="2">
    <location>
        <begin position="67"/>
        <end position="189"/>
    </location>
</feature>
<dbReference type="Gene3D" id="1.10.287.470">
    <property type="entry name" value="Helix hairpin bin"/>
    <property type="match status" value="1"/>
</dbReference>
<dbReference type="PANTHER" id="PTHR30469:SF20">
    <property type="entry name" value="EFFLUX RND TRANSPORTER PERIPLASMIC ADAPTOR SUBUNIT"/>
    <property type="match status" value="1"/>
</dbReference>
<dbReference type="PROSITE" id="PS51257">
    <property type="entry name" value="PROKAR_LIPOPROTEIN"/>
    <property type="match status" value="1"/>
</dbReference>
<dbReference type="InterPro" id="IPR058647">
    <property type="entry name" value="BSH_CzcB-like"/>
</dbReference>